<proteinExistence type="predicted"/>
<evidence type="ECO:0000313" key="2">
    <source>
        <dbReference type="EMBL" id="BBI30193.1"/>
    </source>
</evidence>
<reference evidence="3" key="1">
    <citation type="journal article" date="2019" name="J. Virol.">
        <title>Medusavirus, a novel large DNA virus discovered from hot spring water.</title>
        <authorList>
            <person name="Yoshikawa G."/>
            <person name="Blanc-Mathieu R."/>
            <person name="Song C."/>
            <person name="Kayama Y."/>
            <person name="Mochizuki T."/>
            <person name="Murata K."/>
            <person name="Ogata H."/>
            <person name="Takemura M."/>
        </authorList>
    </citation>
    <scope>NUCLEOTIDE SEQUENCE [LARGE SCALE GENOMIC DNA]</scope>
</reference>
<evidence type="ECO:0000256" key="1">
    <source>
        <dbReference type="SAM" id="MobiDB-lite"/>
    </source>
</evidence>
<evidence type="ECO:0000313" key="3">
    <source>
        <dbReference type="Proteomes" id="UP001161669"/>
    </source>
</evidence>
<keyword evidence="3" id="KW-1185">Reference proteome</keyword>
<name>A0A3T1CWJ0_9VIRU</name>
<dbReference type="EMBL" id="AP018495">
    <property type="protein sequence ID" value="BBI30193.1"/>
    <property type="molecule type" value="Genomic_DNA"/>
</dbReference>
<feature type="region of interest" description="Disordered" evidence="1">
    <location>
        <begin position="397"/>
        <end position="416"/>
    </location>
</feature>
<organism evidence="2 3">
    <name type="scientific">Acanthamoeba castellanii medusavirus J1</name>
    <dbReference type="NCBI Taxonomy" id="3114988"/>
    <lineage>
        <taxon>Viruses</taxon>
        <taxon>Varidnaviria</taxon>
        <taxon>Bamfordvirae</taxon>
        <taxon>Nucleocytoviricota</taxon>
        <taxon>Megaviricetes</taxon>
        <taxon>Mamonoviridae</taxon>
        <taxon>Medusavirus</taxon>
        <taxon>Medusavirus medusae</taxon>
    </lineage>
</organism>
<sequence length="521" mass="58496">MKRRLGHKAAPLSTGKRRRRSPPDHSSLLPPELLHHVLAFAVASCLPLATQRRPTGPEESRQRRAFVVAARNTIGSIRGTCKRWRDAHDNLRCWIDGPAPAIAARSIAGGCPSLQTSYFLAWRTAMQMCPAPRFKIATRIVPSESRSRTLYVDESLRIVWPSRDGMVPCAGTELEVRHSADAYLSATGESRNRDRRIVALRNPGSGRIVAIKTISQSDDDVPLVRRPLLRQIDATRRRDDDTRDDGRCLVLVADNDPCRITWTAHLPELCDADDASVHFVTKPSHCWVVPSPSPPAGCRDAEEWRAAMARLLLALSRRNFEDVSFLEDSGVLQAEGQPDSLLLYVAMVDQTTHTPIECFVMDVHMVGEDEAPMIEDEDTEEDEGIYSEIDCYRSEISSRSISGDERETPPPATKRRPVVKRVEHLNCETHLVGESLMVSRNNQFAHRELAHALTTVSKIEESLTTFIEERERLIIVANHQREPNYSHTDKVLDMCAQALGECTRKMAAAKTCFERFMGVKK</sequence>
<feature type="region of interest" description="Disordered" evidence="1">
    <location>
        <begin position="1"/>
        <end position="27"/>
    </location>
</feature>
<protein>
    <submittedName>
        <fullName evidence="2">Uncharacterized protein</fullName>
    </submittedName>
</protein>
<dbReference type="KEGG" id="vg:80540545"/>
<accession>A0A3T1CWJ0</accession>
<dbReference type="Proteomes" id="UP001161669">
    <property type="component" value="Segment"/>
</dbReference>